<dbReference type="EMBL" id="BPLR01016058">
    <property type="protein sequence ID" value="GIY80873.1"/>
    <property type="molecule type" value="Genomic_DNA"/>
</dbReference>
<comment type="caution">
    <text evidence="1">The sequence shown here is derived from an EMBL/GenBank/DDBJ whole genome shotgun (WGS) entry which is preliminary data.</text>
</comment>
<protein>
    <submittedName>
        <fullName evidence="1">Uncharacterized protein</fullName>
    </submittedName>
</protein>
<accession>A0AAV4WES3</accession>
<evidence type="ECO:0000313" key="2">
    <source>
        <dbReference type="Proteomes" id="UP001054945"/>
    </source>
</evidence>
<name>A0AAV4WES3_CAEEX</name>
<evidence type="ECO:0000313" key="1">
    <source>
        <dbReference type="EMBL" id="GIY80873.1"/>
    </source>
</evidence>
<organism evidence="1 2">
    <name type="scientific">Caerostris extrusa</name>
    <name type="common">Bark spider</name>
    <name type="synonym">Caerostris bankana</name>
    <dbReference type="NCBI Taxonomy" id="172846"/>
    <lineage>
        <taxon>Eukaryota</taxon>
        <taxon>Metazoa</taxon>
        <taxon>Ecdysozoa</taxon>
        <taxon>Arthropoda</taxon>
        <taxon>Chelicerata</taxon>
        <taxon>Arachnida</taxon>
        <taxon>Araneae</taxon>
        <taxon>Araneomorphae</taxon>
        <taxon>Entelegynae</taxon>
        <taxon>Araneoidea</taxon>
        <taxon>Araneidae</taxon>
        <taxon>Caerostris</taxon>
    </lineage>
</organism>
<dbReference type="Proteomes" id="UP001054945">
    <property type="component" value="Unassembled WGS sequence"/>
</dbReference>
<reference evidence="1 2" key="1">
    <citation type="submission" date="2021-06" db="EMBL/GenBank/DDBJ databases">
        <title>Caerostris extrusa draft genome.</title>
        <authorList>
            <person name="Kono N."/>
            <person name="Arakawa K."/>
        </authorList>
    </citation>
    <scope>NUCLEOTIDE SEQUENCE [LARGE SCALE GENOMIC DNA]</scope>
</reference>
<sequence>MIAQKMGPAPGPYLFLVIGSGDRSRRFCPDSRFQGFWKMGKIETGNELMPLSGYFLNPAVPFIFLRKWIQNSMCLFQM</sequence>
<proteinExistence type="predicted"/>
<dbReference type="AlphaFoldDB" id="A0AAV4WES3"/>
<gene>
    <name evidence="1" type="ORF">CEXT_381811</name>
</gene>
<keyword evidence="2" id="KW-1185">Reference proteome</keyword>